<accession>A0ABW3P9Q1</accession>
<keyword evidence="3" id="KW-1185">Reference proteome</keyword>
<name>A0ABW3P9Q1_9PROT</name>
<proteinExistence type="predicted"/>
<dbReference type="InterPro" id="IPR028976">
    <property type="entry name" value="CheC-like_sf"/>
</dbReference>
<dbReference type="EMBL" id="JBHTLN010000001">
    <property type="protein sequence ID" value="MFD1121288.1"/>
    <property type="molecule type" value="Genomic_DNA"/>
</dbReference>
<protein>
    <recommendedName>
        <fullName evidence="4">Chemotaxis phosphatase CheX-like domain-containing protein</fullName>
    </recommendedName>
</protein>
<dbReference type="Gene3D" id="3.40.1550.10">
    <property type="entry name" value="CheC-like"/>
    <property type="match status" value="1"/>
</dbReference>
<keyword evidence="1" id="KW-0145">Chemotaxis</keyword>
<gene>
    <name evidence="2" type="ORF">ACFQ2T_02145</name>
</gene>
<reference evidence="3" key="1">
    <citation type="journal article" date="2019" name="Int. J. Syst. Evol. Microbiol.">
        <title>The Global Catalogue of Microorganisms (GCM) 10K type strain sequencing project: providing services to taxonomists for standard genome sequencing and annotation.</title>
        <authorList>
            <consortium name="The Broad Institute Genomics Platform"/>
            <consortium name="The Broad Institute Genome Sequencing Center for Infectious Disease"/>
            <person name="Wu L."/>
            <person name="Ma J."/>
        </authorList>
    </citation>
    <scope>NUCLEOTIDE SEQUENCE [LARGE SCALE GENOMIC DNA]</scope>
    <source>
        <strain evidence="3">CCUG 58411</strain>
    </source>
</reference>
<evidence type="ECO:0000256" key="1">
    <source>
        <dbReference type="ARBA" id="ARBA00022500"/>
    </source>
</evidence>
<evidence type="ECO:0000313" key="2">
    <source>
        <dbReference type="EMBL" id="MFD1121288.1"/>
    </source>
</evidence>
<dbReference type="Proteomes" id="UP001597206">
    <property type="component" value="Unassembled WGS sequence"/>
</dbReference>
<evidence type="ECO:0008006" key="4">
    <source>
        <dbReference type="Google" id="ProtNLM"/>
    </source>
</evidence>
<comment type="caution">
    <text evidence="2">The sequence shown here is derived from an EMBL/GenBank/DDBJ whole genome shotgun (WGS) entry which is preliminary data.</text>
</comment>
<organism evidence="2 3">
    <name type="scientific">Methylophilus flavus</name>
    <dbReference type="NCBI Taxonomy" id="640084"/>
    <lineage>
        <taxon>Bacteria</taxon>
        <taxon>Pseudomonadati</taxon>
        <taxon>Pseudomonadota</taxon>
        <taxon>Betaproteobacteria</taxon>
        <taxon>Nitrosomonadales</taxon>
        <taxon>Methylophilaceae</taxon>
        <taxon>Methylophilus</taxon>
    </lineage>
</organism>
<dbReference type="RefSeq" id="WP_379029852.1">
    <property type="nucleotide sequence ID" value="NZ_JBHTLN010000001.1"/>
</dbReference>
<sequence length="165" mass="18249">MQLLPTTDMMKKISESWSFVSGTAFQFKESTHRSTVDDHENLMAVILPMYIDSLPQAESIAIGLILDNDEAIKVASHMFGLTPETLSAADIQDAKKETCNILGGSLIVDQNSKLGLPQEIPLHEFLDLQKNATFSLLFVSDKPNEDLVNLMIFDVDNKSSGEFLS</sequence>
<evidence type="ECO:0000313" key="3">
    <source>
        <dbReference type="Proteomes" id="UP001597206"/>
    </source>
</evidence>